<dbReference type="RefSeq" id="WP_345375334.1">
    <property type="nucleotide sequence ID" value="NZ_BAABLM010000003.1"/>
</dbReference>
<dbReference type="InterPro" id="IPR002872">
    <property type="entry name" value="Proline_DH_dom"/>
</dbReference>
<dbReference type="Gene3D" id="3.40.309.10">
    <property type="entry name" value="Aldehyde Dehydrogenase, Chain A, domain 2"/>
    <property type="match status" value="1"/>
</dbReference>
<comment type="caution">
    <text evidence="11">The sequence shown here is derived from an EMBL/GenBank/DDBJ whole genome shotgun (WGS) entry which is preliminary data.</text>
</comment>
<name>A0ABP8VU64_9MICO</name>
<evidence type="ECO:0000256" key="6">
    <source>
        <dbReference type="PROSITE-ProRule" id="PRU10007"/>
    </source>
</evidence>
<proteinExistence type="inferred from homology"/>
<evidence type="ECO:0000313" key="11">
    <source>
        <dbReference type="EMBL" id="GAA4672884.1"/>
    </source>
</evidence>
<evidence type="ECO:0000313" key="12">
    <source>
        <dbReference type="Proteomes" id="UP001501295"/>
    </source>
</evidence>
<evidence type="ECO:0000259" key="9">
    <source>
        <dbReference type="Pfam" id="PF00171"/>
    </source>
</evidence>
<dbReference type="InterPro" id="IPR016163">
    <property type="entry name" value="Ald_DH_C"/>
</dbReference>
<dbReference type="PROSITE" id="PS00070">
    <property type="entry name" value="ALDEHYDE_DEHYDR_CYS"/>
    <property type="match status" value="1"/>
</dbReference>
<dbReference type="InterPro" id="IPR016162">
    <property type="entry name" value="Ald_DH_N"/>
</dbReference>
<organism evidence="11 12">
    <name type="scientific">Frondihabitans cladoniiphilus</name>
    <dbReference type="NCBI Taxonomy" id="715785"/>
    <lineage>
        <taxon>Bacteria</taxon>
        <taxon>Bacillati</taxon>
        <taxon>Actinomycetota</taxon>
        <taxon>Actinomycetes</taxon>
        <taxon>Micrococcales</taxon>
        <taxon>Microbacteriaceae</taxon>
        <taxon>Frondihabitans</taxon>
    </lineage>
</organism>
<keyword evidence="3 7" id="KW-0560">Oxidoreductase</keyword>
<feature type="active site" evidence="6">
    <location>
        <position position="730"/>
    </location>
</feature>
<dbReference type="SUPFAM" id="SSF51730">
    <property type="entry name" value="FAD-linked oxidoreductase"/>
    <property type="match status" value="1"/>
</dbReference>
<keyword evidence="4" id="KW-0520">NAD</keyword>
<dbReference type="InterPro" id="IPR029510">
    <property type="entry name" value="Ald_DH_CS_GLU"/>
</dbReference>
<dbReference type="Gene3D" id="3.20.20.220">
    <property type="match status" value="1"/>
</dbReference>
<evidence type="ECO:0000256" key="5">
    <source>
        <dbReference type="ARBA" id="ARBA00048142"/>
    </source>
</evidence>
<feature type="domain" description="Proline dehydrogenase" evidence="10">
    <location>
        <begin position="148"/>
        <end position="439"/>
    </location>
</feature>
<comment type="pathway">
    <text evidence="1">Amino-acid degradation; L-proline degradation into L-glutamate; L-glutamate from L-proline: step 2/2.</text>
</comment>
<dbReference type="Proteomes" id="UP001501295">
    <property type="component" value="Unassembled WGS sequence"/>
</dbReference>
<evidence type="ECO:0000256" key="3">
    <source>
        <dbReference type="ARBA" id="ARBA00023002"/>
    </source>
</evidence>
<evidence type="ECO:0000256" key="1">
    <source>
        <dbReference type="ARBA" id="ARBA00004786"/>
    </source>
</evidence>
<dbReference type="PANTHER" id="PTHR42862:SF1">
    <property type="entry name" value="DELTA-1-PYRROLINE-5-CARBOXYLATE DEHYDROGENASE 2, ISOFORM A-RELATED"/>
    <property type="match status" value="1"/>
</dbReference>
<dbReference type="Gene3D" id="3.40.605.10">
    <property type="entry name" value="Aldehyde Dehydrogenase, Chain A, domain 1"/>
    <property type="match status" value="1"/>
</dbReference>
<dbReference type="SUPFAM" id="SSF53720">
    <property type="entry name" value="ALDH-like"/>
    <property type="match status" value="1"/>
</dbReference>
<feature type="domain" description="Aldehyde dehydrogenase" evidence="9">
    <location>
        <begin position="524"/>
        <end position="946"/>
    </location>
</feature>
<keyword evidence="12" id="KW-1185">Reference proteome</keyword>
<gene>
    <name evidence="11" type="ORF">GCM10025780_16340</name>
</gene>
<dbReference type="PANTHER" id="PTHR42862">
    <property type="entry name" value="DELTA-1-PYRROLINE-5-CARBOXYLATE DEHYDROGENASE 1, ISOFORM A-RELATED"/>
    <property type="match status" value="1"/>
</dbReference>
<evidence type="ECO:0000259" key="10">
    <source>
        <dbReference type="Pfam" id="PF01619"/>
    </source>
</evidence>
<protein>
    <recommendedName>
        <fullName evidence="2">L-glutamate gamma-semialdehyde dehydrogenase</fullName>
        <ecNumber evidence="2">1.2.1.88</ecNumber>
    </recommendedName>
</protein>
<evidence type="ECO:0000256" key="8">
    <source>
        <dbReference type="SAM" id="MobiDB-lite"/>
    </source>
</evidence>
<evidence type="ECO:0000256" key="7">
    <source>
        <dbReference type="RuleBase" id="RU003345"/>
    </source>
</evidence>
<dbReference type="PROSITE" id="PS00687">
    <property type="entry name" value="ALDEHYDE_DEHYDR_GLU"/>
    <property type="match status" value="1"/>
</dbReference>
<reference evidence="12" key="1">
    <citation type="journal article" date="2019" name="Int. J. Syst. Evol. Microbiol.">
        <title>The Global Catalogue of Microorganisms (GCM) 10K type strain sequencing project: providing services to taxonomists for standard genome sequencing and annotation.</title>
        <authorList>
            <consortium name="The Broad Institute Genomics Platform"/>
            <consortium name="The Broad Institute Genome Sequencing Center for Infectious Disease"/>
            <person name="Wu L."/>
            <person name="Ma J."/>
        </authorList>
    </citation>
    <scope>NUCLEOTIDE SEQUENCE [LARGE SCALE GENOMIC DNA]</scope>
    <source>
        <strain evidence="12">JCM 18956</strain>
    </source>
</reference>
<dbReference type="InterPro" id="IPR029041">
    <property type="entry name" value="FAD-linked_oxidoreductase-like"/>
</dbReference>
<feature type="region of interest" description="Disordered" evidence="8">
    <location>
        <begin position="1"/>
        <end position="29"/>
    </location>
</feature>
<accession>A0ABP8VU64</accession>
<dbReference type="InterPro" id="IPR015590">
    <property type="entry name" value="Aldehyde_DH_dom"/>
</dbReference>
<dbReference type="Pfam" id="PF00171">
    <property type="entry name" value="Aldedh"/>
    <property type="match status" value="1"/>
</dbReference>
<dbReference type="EC" id="1.2.1.88" evidence="2"/>
<dbReference type="Pfam" id="PF01619">
    <property type="entry name" value="Pro_dh"/>
    <property type="match status" value="1"/>
</dbReference>
<dbReference type="InterPro" id="IPR016161">
    <property type="entry name" value="Ald_DH/histidinol_DH"/>
</dbReference>
<dbReference type="InterPro" id="IPR025703">
    <property type="entry name" value="Bifunct_PutA"/>
</dbReference>
<dbReference type="EMBL" id="BAABLM010000003">
    <property type="protein sequence ID" value="GAA4672884.1"/>
    <property type="molecule type" value="Genomic_DNA"/>
</dbReference>
<dbReference type="InterPro" id="IPR016160">
    <property type="entry name" value="Ald_DH_CS_CYS"/>
</dbReference>
<comment type="similarity">
    <text evidence="7">Belongs to the aldehyde dehydrogenase family.</text>
</comment>
<evidence type="ECO:0000256" key="4">
    <source>
        <dbReference type="ARBA" id="ARBA00023027"/>
    </source>
</evidence>
<sequence>MASIETTAPLDHAPSAPAGPPEPTVPDDLAGDAVALARRWAHEATSAPSTRSAELLAQVLKDESGLAFTIGFVDRVVRPEDLSVAAHNLATLAAGVPSFLPLPMRAAVRVGGALAPTFPRIVVPIARRVLRGMVGHLIVDSRPAELGRAIAALKKDGTRLNLNLLGEAVLGDAEADHRLAGTKALLERPDVDYVSIKVSSIVSQLSMWAFDETVARVTEKLTPLYEIAAASATPKFINLDMEEYRDLDLTIAVFTSVLDQTQLASLEAGIVLQTYLPDALGAMQRLNAWAAARVERGGSPIKVRVVKGANLAMEHVDAAVHDWPLATYDSKQDSDTNYKRVLSWSMTPARTRAVRLGVAGHNLFDIAFAHLLSKSRGVSDRVEFEMLLGMAEGQADLVKADVGGLLLYTPVVHPREFDVAISYLIRRLEENASSENFMSAVFELASNDALFDREKERFLASLAALESPATAPAPHRVQSRPTETLVARTTGFANEPDTDPALAANRTWGSEILARVPGSTQGVDTIGEARVESEVALDSIVDDAVSAAPGWAALGGAGRAAILRRAAVELGARRAALIEVAASETGKTLAEGDVEVSEAVDFANYYASLAEELDHVDGAVYTAPTLVVVTPPWNFPVAIPTGSTVAALAAGASVVIKPAGQAKRCGAVLVEALWAAGVPRDVLKLVDVDEGDLGKRLVSHPAVDRVILTGAFETAELFRSWRPDLPLLAETSGKNAIVVTPSADLDLAASDLIKSAFGHAGQKCSAASLGILVGSVATSERFRRQLVDAASTMRVGLPSDPTTQMGPIVEPAAGKLHWALTELDPGESWLVKPRQLDETGRLWSPGIRVGIAPGSRFHRTEFFGPVLGLMAASSLDEAIDLQNATDFGLTAGLHTLDRVELATWLDRVEAGNLYVNRGITGAIVRRQPFGGWKRSAVGAGSKAGGPDYLVHLGSWAPAALAPLGEADASSSPVVSPAVTALLGAATSILDPSALASVRAAAVSDQRAWDARLGVAADVSAVGLERNVLRYRALPVTVRLTSSGSVADLVRVLAAGVRAGAPLVVSTPVDLPRPVQAALGSSTVVRSTEDDASFEAAVARGDLDPTRIRLIGRADDASRLASALGGDPSVAVYSGPVTPAGRLELLPFLREQAVAVTAHRFGNPDPWSDGVI</sequence>
<comment type="catalytic activity">
    <reaction evidence="5">
        <text>L-glutamate 5-semialdehyde + NAD(+) + H2O = L-glutamate + NADH + 2 H(+)</text>
        <dbReference type="Rhea" id="RHEA:30235"/>
        <dbReference type="ChEBI" id="CHEBI:15377"/>
        <dbReference type="ChEBI" id="CHEBI:15378"/>
        <dbReference type="ChEBI" id="CHEBI:29985"/>
        <dbReference type="ChEBI" id="CHEBI:57540"/>
        <dbReference type="ChEBI" id="CHEBI:57945"/>
        <dbReference type="ChEBI" id="CHEBI:58066"/>
        <dbReference type="EC" id="1.2.1.88"/>
    </reaction>
</comment>
<dbReference type="PIRSF" id="PIRSF000197">
    <property type="entry name" value="Bifunct_PutA"/>
    <property type="match status" value="1"/>
</dbReference>
<evidence type="ECO:0000256" key="2">
    <source>
        <dbReference type="ARBA" id="ARBA00012884"/>
    </source>
</evidence>
<dbReference type="InterPro" id="IPR050485">
    <property type="entry name" value="Proline_metab_enzyme"/>
</dbReference>